<dbReference type="EMBL" id="NTSO01000015">
    <property type="protein sequence ID" value="PFF45976.1"/>
    <property type="molecule type" value="Genomic_DNA"/>
</dbReference>
<keyword evidence="1" id="KW-0812">Transmembrane</keyword>
<keyword evidence="1" id="KW-0472">Membrane</keyword>
<dbReference type="Proteomes" id="UP000220210">
    <property type="component" value="Unassembled WGS sequence"/>
</dbReference>
<name>A0A9X6VV31_BACCE</name>
<proteinExistence type="predicted"/>
<feature type="transmembrane region" description="Helical" evidence="1">
    <location>
        <begin position="37"/>
        <end position="57"/>
    </location>
</feature>
<evidence type="ECO:0000313" key="2">
    <source>
        <dbReference type="EMBL" id="PFF45976.1"/>
    </source>
</evidence>
<evidence type="ECO:0000256" key="1">
    <source>
        <dbReference type="SAM" id="Phobius"/>
    </source>
</evidence>
<protein>
    <submittedName>
        <fullName evidence="2">Uncharacterized protein</fullName>
    </submittedName>
</protein>
<sequence length="126" mass="14568">MTLYIVLKCMSIGFGLITVLLLISVLPFMLFDRTPEILLKMPLFTLIAFLVCAFIYIPINSNYEKKVIVEKLQLKDVTEIESIHTIDRHNRSLKEVKIKNVFYHVTLGSEKLVPTVSKIEEINEKK</sequence>
<dbReference type="AlphaFoldDB" id="A0A9X6VV31"/>
<gene>
    <name evidence="2" type="ORF">CN357_21195</name>
</gene>
<reference evidence="2 3" key="1">
    <citation type="submission" date="2017-09" db="EMBL/GenBank/DDBJ databases">
        <title>Large-scale bioinformatics analysis of Bacillus genomes uncovers conserved roles of natural products in bacterial physiology.</title>
        <authorList>
            <consortium name="Agbiome Team Llc"/>
            <person name="Bleich R.M."/>
            <person name="Kirk G.J."/>
            <person name="Santa Maria K.C."/>
            <person name="Allen S.E."/>
            <person name="Farag S."/>
            <person name="Shank E.A."/>
            <person name="Bowers A."/>
        </authorList>
    </citation>
    <scope>NUCLEOTIDE SEQUENCE [LARGE SCALE GENOMIC DNA]</scope>
    <source>
        <strain evidence="2 3">AFS020204</strain>
    </source>
</reference>
<feature type="transmembrane region" description="Helical" evidence="1">
    <location>
        <begin position="12"/>
        <end position="31"/>
    </location>
</feature>
<accession>A0A9X6VV31</accession>
<keyword evidence="1" id="KW-1133">Transmembrane helix</keyword>
<organism evidence="2 3">
    <name type="scientific">Bacillus cereus</name>
    <dbReference type="NCBI Taxonomy" id="1396"/>
    <lineage>
        <taxon>Bacteria</taxon>
        <taxon>Bacillati</taxon>
        <taxon>Bacillota</taxon>
        <taxon>Bacilli</taxon>
        <taxon>Bacillales</taxon>
        <taxon>Bacillaceae</taxon>
        <taxon>Bacillus</taxon>
        <taxon>Bacillus cereus group</taxon>
    </lineage>
</organism>
<comment type="caution">
    <text evidence="2">The sequence shown here is derived from an EMBL/GenBank/DDBJ whole genome shotgun (WGS) entry which is preliminary data.</text>
</comment>
<dbReference type="RefSeq" id="WP_098434265.1">
    <property type="nucleotide sequence ID" value="NZ_NVAN01000020.1"/>
</dbReference>
<evidence type="ECO:0000313" key="3">
    <source>
        <dbReference type="Proteomes" id="UP000220210"/>
    </source>
</evidence>